<dbReference type="SUPFAM" id="SSF50331">
    <property type="entry name" value="MOP-like"/>
    <property type="match status" value="1"/>
</dbReference>
<dbReference type="Gene3D" id="2.40.50.100">
    <property type="match status" value="1"/>
</dbReference>
<proteinExistence type="predicted"/>
<evidence type="ECO:0000256" key="4">
    <source>
        <dbReference type="ARBA" id="ARBA00022741"/>
    </source>
</evidence>
<evidence type="ECO:0000313" key="10">
    <source>
        <dbReference type="Proteomes" id="UP000282388"/>
    </source>
</evidence>
<evidence type="ECO:0000259" key="8">
    <source>
        <dbReference type="PROSITE" id="PS50893"/>
    </source>
</evidence>
<name>A0A3A8E5K8_9GAMM</name>
<dbReference type="InterPro" id="IPR003439">
    <property type="entry name" value="ABC_transporter-like_ATP-bd"/>
</dbReference>
<dbReference type="GO" id="GO:0005524">
    <property type="term" value="F:ATP binding"/>
    <property type="evidence" value="ECO:0007669"/>
    <property type="project" value="UniProtKB-KW"/>
</dbReference>
<evidence type="ECO:0000256" key="6">
    <source>
        <dbReference type="ARBA" id="ARBA00022967"/>
    </source>
</evidence>
<feature type="domain" description="ABC transporter" evidence="8">
    <location>
        <begin position="39"/>
        <end position="269"/>
    </location>
</feature>
<dbReference type="PANTHER" id="PTHR42781">
    <property type="entry name" value="SPERMIDINE/PUTRESCINE IMPORT ATP-BINDING PROTEIN POTA"/>
    <property type="match status" value="1"/>
</dbReference>
<evidence type="ECO:0000256" key="5">
    <source>
        <dbReference type="ARBA" id="ARBA00022840"/>
    </source>
</evidence>
<dbReference type="Gene3D" id="3.40.50.300">
    <property type="entry name" value="P-loop containing nucleotide triphosphate hydrolases"/>
    <property type="match status" value="1"/>
</dbReference>
<dbReference type="EMBL" id="RAXV01000031">
    <property type="protein sequence ID" value="RKG29905.1"/>
    <property type="molecule type" value="Genomic_DNA"/>
</dbReference>
<evidence type="ECO:0000313" key="9">
    <source>
        <dbReference type="EMBL" id="RKG29905.1"/>
    </source>
</evidence>
<sequence length="398" mass="44671">MQTPIHLQNSLPQKGSELSAGHLLLTLKSYQTANAKAVLEAIDIQKSFAQTKVLEHINLDLKAGELVSFLGPSGCGKTTLLRIIAGLEQPDYGKIIKQDADITHLNTAKRKCGIVFQNYALFPNLTVAENIAFGLHKKLWTAADIQTRITELLQLIELPDIAHKYPNQLSGGQQQRVALARAIAPKPDILLLDEPLSALDALVRLNLRQKIRAIQRQLNLPAIMVTHDQEEALSISDRVAVMNKGLIEQLDTPHNIYYQPQTRFVAQFIGTMNFMQATAISAHGLKIAAQYEFDHLSMNFKAGEQLEIAFRPENAALVLEPLQCKGQFSLPVRILNMEFLGAKRRLFCELKQDHPQTEPIQLQIDIENQQLMHLADEMWLQIPIQALHVFDLQGRARC</sequence>
<dbReference type="InterPro" id="IPR017871">
    <property type="entry name" value="ABC_transporter-like_CS"/>
</dbReference>
<keyword evidence="1" id="KW-0813">Transport</keyword>
<keyword evidence="5 9" id="KW-0067">ATP-binding</keyword>
<evidence type="ECO:0000256" key="3">
    <source>
        <dbReference type="ARBA" id="ARBA00022519"/>
    </source>
</evidence>
<keyword evidence="7" id="KW-0472">Membrane</keyword>
<dbReference type="RefSeq" id="WP_120403311.1">
    <property type="nucleotide sequence ID" value="NZ_RAXV01000031.1"/>
</dbReference>
<evidence type="ECO:0000256" key="7">
    <source>
        <dbReference type="ARBA" id="ARBA00023136"/>
    </source>
</evidence>
<dbReference type="InterPro" id="IPR003593">
    <property type="entry name" value="AAA+_ATPase"/>
</dbReference>
<keyword evidence="3" id="KW-0997">Cell inner membrane</keyword>
<dbReference type="PROSITE" id="PS00211">
    <property type="entry name" value="ABC_TRANSPORTER_1"/>
    <property type="match status" value="1"/>
</dbReference>
<dbReference type="PANTHER" id="PTHR42781:SF5">
    <property type="entry name" value="PUTRESCINE TRANSPORT ATP-BINDING PROTEIN POTG"/>
    <property type="match status" value="1"/>
</dbReference>
<dbReference type="InterPro" id="IPR027417">
    <property type="entry name" value="P-loop_NTPase"/>
</dbReference>
<accession>A0A3A8E5K8</accession>
<dbReference type="FunFam" id="3.40.50.300:FF:000425">
    <property type="entry name" value="Probable ABC transporter, ATP-binding subunit"/>
    <property type="match status" value="1"/>
</dbReference>
<keyword evidence="6" id="KW-1278">Translocase</keyword>
<dbReference type="Proteomes" id="UP000282388">
    <property type="component" value="Unassembled WGS sequence"/>
</dbReference>
<keyword evidence="4" id="KW-0547">Nucleotide-binding</keyword>
<dbReference type="AlphaFoldDB" id="A0A3A8E5K8"/>
<dbReference type="GO" id="GO:0015697">
    <property type="term" value="P:quaternary ammonium group transport"/>
    <property type="evidence" value="ECO:0007669"/>
    <property type="project" value="UniProtKB-ARBA"/>
</dbReference>
<protein>
    <submittedName>
        <fullName evidence="9">ATP-binding cassette domain-containing protein</fullName>
    </submittedName>
</protein>
<comment type="caution">
    <text evidence="9">The sequence shown here is derived from an EMBL/GenBank/DDBJ whole genome shotgun (WGS) entry which is preliminary data.</text>
</comment>
<reference evidence="9 10" key="1">
    <citation type="submission" date="2018-09" db="EMBL/GenBank/DDBJ databases">
        <title>The draft genome of Acinetobacter spp. strains.</title>
        <authorList>
            <person name="Qin J."/>
            <person name="Feng Y."/>
            <person name="Zong Z."/>
        </authorList>
    </citation>
    <scope>NUCLEOTIDE SEQUENCE [LARGE SCALE GENOMIC DNA]</scope>
    <source>
        <strain evidence="9 10">WCHAc060012</strain>
    </source>
</reference>
<evidence type="ECO:0000256" key="1">
    <source>
        <dbReference type="ARBA" id="ARBA00022448"/>
    </source>
</evidence>
<keyword evidence="2" id="KW-1003">Cell membrane</keyword>
<dbReference type="InterPro" id="IPR050093">
    <property type="entry name" value="ABC_SmlMolc_Importer"/>
</dbReference>
<keyword evidence="10" id="KW-1185">Reference proteome</keyword>
<dbReference type="SMART" id="SM00382">
    <property type="entry name" value="AAA"/>
    <property type="match status" value="1"/>
</dbReference>
<dbReference type="SUPFAM" id="SSF52540">
    <property type="entry name" value="P-loop containing nucleoside triphosphate hydrolases"/>
    <property type="match status" value="1"/>
</dbReference>
<gene>
    <name evidence="9" type="ORF">D7V32_13005</name>
</gene>
<dbReference type="Pfam" id="PF00005">
    <property type="entry name" value="ABC_tran"/>
    <property type="match status" value="1"/>
</dbReference>
<organism evidence="9 10">
    <name type="scientific">Acinetobacter tianfuensis</name>
    <dbReference type="NCBI Taxonomy" id="2419603"/>
    <lineage>
        <taxon>Bacteria</taxon>
        <taxon>Pseudomonadati</taxon>
        <taxon>Pseudomonadota</taxon>
        <taxon>Gammaproteobacteria</taxon>
        <taxon>Moraxellales</taxon>
        <taxon>Moraxellaceae</taxon>
        <taxon>Acinetobacter</taxon>
    </lineage>
</organism>
<dbReference type="OrthoDB" id="9802264at2"/>
<dbReference type="PROSITE" id="PS50893">
    <property type="entry name" value="ABC_TRANSPORTER_2"/>
    <property type="match status" value="1"/>
</dbReference>
<dbReference type="GO" id="GO:0016887">
    <property type="term" value="F:ATP hydrolysis activity"/>
    <property type="evidence" value="ECO:0007669"/>
    <property type="project" value="InterPro"/>
</dbReference>
<evidence type="ECO:0000256" key="2">
    <source>
        <dbReference type="ARBA" id="ARBA00022475"/>
    </source>
</evidence>
<dbReference type="InterPro" id="IPR008995">
    <property type="entry name" value="Mo/tungstate-bd_C_term_dom"/>
</dbReference>